<dbReference type="Gene3D" id="3.20.20.80">
    <property type="entry name" value="Glycosidases"/>
    <property type="match status" value="1"/>
</dbReference>
<dbReference type="InterPro" id="IPR025706">
    <property type="entry name" value="Endoa_GalNAc"/>
</dbReference>
<evidence type="ECO:0000313" key="3">
    <source>
        <dbReference type="EMBL" id="UNY97230.1"/>
    </source>
</evidence>
<dbReference type="InterPro" id="IPR013780">
    <property type="entry name" value="Glyco_hydro_b"/>
</dbReference>
<dbReference type="RefSeq" id="WP_242935644.1">
    <property type="nucleotide sequence ID" value="NZ_CP094326.1"/>
</dbReference>
<dbReference type="Proteomes" id="UP000829476">
    <property type="component" value="Chromosome"/>
</dbReference>
<keyword evidence="4" id="KW-1185">Reference proteome</keyword>
<feature type="signal peptide" evidence="1">
    <location>
        <begin position="1"/>
        <end position="22"/>
    </location>
</feature>
<sequence>MLIKKTIVQLFVLCLIAQNTHAQLQKFNHDYSQTLVMKMLLSIPDGKGGTKVYCNFSQALELIKKADQLTMQVPKIIYLVGWQYNGHDDKYPAMFEVNEALKRPQDTNAREGLLWLMKEARKYNTAVSLHINMTDAYEDSPLWETYVENDLISKKRSGDLLVIGNYNNRKAYQINYKREWESGWTQKRIDSLLKLLPELKNSGTIHADAWIARASEGHQETSVMEAAYQVKATAYWKKNGLDVTSEWVMDYMTGYVPFAWHFNHRTQEQYLETPAAIYTGSGINPDMEWSDFGLGFLFGTSMYGEPIWPNKYRTKEENDTWERRFARKFYLNSIPYFFLNKHRRKYVEGAGAQRIAYYDHDLRVSLKDSTISKNEVILRKGNTILLPPVWKKEPSLVAYSGAGINEKYQLLADWSAFKRVDLYKITTGGLEKVKTLSVKNGFISLNLEKQQPYLLKPRL</sequence>
<dbReference type="Gene3D" id="2.60.40.1180">
    <property type="entry name" value="Golgi alpha-mannosidase II"/>
    <property type="match status" value="1"/>
</dbReference>
<dbReference type="Pfam" id="PF12905">
    <property type="entry name" value="Glyco_hydro_101"/>
    <property type="match status" value="1"/>
</dbReference>
<gene>
    <name evidence="3" type="ORF">MQE36_08980</name>
</gene>
<accession>A0ABY3YGX6</accession>
<feature type="domain" description="Endo-alpha-N-acetylgalactosaminidase" evidence="2">
    <location>
        <begin position="55"/>
        <end position="250"/>
    </location>
</feature>
<reference evidence="3 4" key="1">
    <citation type="journal article" date="2018" name="Int. J. Syst. Evol. Microbiol.">
        <title>Zhouia spongiae sp. nov., isolated from a marine sponge.</title>
        <authorList>
            <person name="Zhuang L."/>
            <person name="Lin B."/>
            <person name="Qin F."/>
            <person name="Luo L."/>
        </authorList>
    </citation>
    <scope>NUCLEOTIDE SEQUENCE [LARGE SCALE GENOMIC DNA]</scope>
    <source>
        <strain evidence="3 4">HN-Y44</strain>
    </source>
</reference>
<keyword evidence="1" id="KW-0732">Signal</keyword>
<name>A0ABY3YGX6_9FLAO</name>
<organism evidence="3 4">
    <name type="scientific">Zhouia spongiae</name>
    <dbReference type="NCBI Taxonomy" id="2202721"/>
    <lineage>
        <taxon>Bacteria</taxon>
        <taxon>Pseudomonadati</taxon>
        <taxon>Bacteroidota</taxon>
        <taxon>Flavobacteriia</taxon>
        <taxon>Flavobacteriales</taxon>
        <taxon>Flavobacteriaceae</taxon>
        <taxon>Zhouia</taxon>
    </lineage>
</organism>
<evidence type="ECO:0000256" key="1">
    <source>
        <dbReference type="SAM" id="SignalP"/>
    </source>
</evidence>
<proteinExistence type="predicted"/>
<evidence type="ECO:0000259" key="2">
    <source>
        <dbReference type="Pfam" id="PF12905"/>
    </source>
</evidence>
<protein>
    <submittedName>
        <fullName evidence="3">Endo-alpha-N-acetylgalactosaminidase family protein</fullName>
    </submittedName>
</protein>
<feature type="chain" id="PRO_5046721442" evidence="1">
    <location>
        <begin position="23"/>
        <end position="459"/>
    </location>
</feature>
<dbReference type="EMBL" id="CP094326">
    <property type="protein sequence ID" value="UNY97230.1"/>
    <property type="molecule type" value="Genomic_DNA"/>
</dbReference>
<evidence type="ECO:0000313" key="4">
    <source>
        <dbReference type="Proteomes" id="UP000829476"/>
    </source>
</evidence>